<name>A0A0L8GJU5_OCTBM</name>
<accession>A0A0L8GJU5</accession>
<sequence length="80" mass="9094">MDVLALSETKIKGKGEYQFGDVTGRNLNARVENEEVENVVGKYGVPGQNENGRWLLEMCMEQELVVGNSLFKKREKNKFT</sequence>
<organism evidence="1">
    <name type="scientific">Octopus bimaculoides</name>
    <name type="common">California two-spotted octopus</name>
    <dbReference type="NCBI Taxonomy" id="37653"/>
    <lineage>
        <taxon>Eukaryota</taxon>
        <taxon>Metazoa</taxon>
        <taxon>Spiralia</taxon>
        <taxon>Lophotrochozoa</taxon>
        <taxon>Mollusca</taxon>
        <taxon>Cephalopoda</taxon>
        <taxon>Coleoidea</taxon>
        <taxon>Octopodiformes</taxon>
        <taxon>Octopoda</taxon>
        <taxon>Incirrata</taxon>
        <taxon>Octopodidae</taxon>
        <taxon>Octopus</taxon>
    </lineage>
</organism>
<protein>
    <submittedName>
        <fullName evidence="1">Uncharacterized protein</fullName>
    </submittedName>
</protein>
<proteinExistence type="predicted"/>
<reference evidence="1" key="1">
    <citation type="submission" date="2015-07" db="EMBL/GenBank/DDBJ databases">
        <title>MeaNS - Measles Nucleotide Surveillance Program.</title>
        <authorList>
            <person name="Tran T."/>
            <person name="Druce J."/>
        </authorList>
    </citation>
    <scope>NUCLEOTIDE SEQUENCE</scope>
    <source>
        <strain evidence="1">UCB-OBI-ISO-001</strain>
        <tissue evidence="1">Gonad</tissue>
    </source>
</reference>
<dbReference type="AlphaFoldDB" id="A0A0L8GJU5"/>
<evidence type="ECO:0000313" key="1">
    <source>
        <dbReference type="EMBL" id="KOF76820.1"/>
    </source>
</evidence>
<gene>
    <name evidence="1" type="ORF">OCBIM_22032886mg</name>
</gene>
<dbReference type="EMBL" id="KQ421675">
    <property type="protein sequence ID" value="KOF76820.1"/>
    <property type="molecule type" value="Genomic_DNA"/>
</dbReference>